<evidence type="ECO:0000256" key="1">
    <source>
        <dbReference type="SAM" id="Coils"/>
    </source>
</evidence>
<comment type="caution">
    <text evidence="4">The sequence shown here is derived from an EMBL/GenBank/DDBJ whole genome shotgun (WGS) entry which is preliminary data.</text>
</comment>
<dbReference type="Gene3D" id="2.30.30.140">
    <property type="match status" value="1"/>
</dbReference>
<organism evidence="4 5">
    <name type="scientific">Periconia digitata</name>
    <dbReference type="NCBI Taxonomy" id="1303443"/>
    <lineage>
        <taxon>Eukaryota</taxon>
        <taxon>Fungi</taxon>
        <taxon>Dikarya</taxon>
        <taxon>Ascomycota</taxon>
        <taxon>Pezizomycotina</taxon>
        <taxon>Dothideomycetes</taxon>
        <taxon>Pleosporomycetidae</taxon>
        <taxon>Pleosporales</taxon>
        <taxon>Massarineae</taxon>
        <taxon>Periconiaceae</taxon>
        <taxon>Periconia</taxon>
    </lineage>
</organism>
<evidence type="ECO:0000313" key="5">
    <source>
        <dbReference type="Proteomes" id="UP001152607"/>
    </source>
</evidence>
<feature type="region of interest" description="Disordered" evidence="2">
    <location>
        <begin position="259"/>
        <end position="325"/>
    </location>
</feature>
<dbReference type="SMART" id="SM00333">
    <property type="entry name" value="TUDOR"/>
    <property type="match status" value="1"/>
</dbReference>
<evidence type="ECO:0000313" key="4">
    <source>
        <dbReference type="EMBL" id="CAI6313153.1"/>
    </source>
</evidence>
<reference evidence="4" key="1">
    <citation type="submission" date="2023-01" db="EMBL/GenBank/DDBJ databases">
        <authorList>
            <person name="Van Ghelder C."/>
            <person name="Rancurel C."/>
        </authorList>
    </citation>
    <scope>NUCLEOTIDE SEQUENCE</scope>
    <source>
        <strain evidence="4">CNCM I-4278</strain>
    </source>
</reference>
<dbReference type="EMBL" id="CAOQHR010000002">
    <property type="protein sequence ID" value="CAI6313153.1"/>
    <property type="molecule type" value="Genomic_DNA"/>
</dbReference>
<keyword evidence="5" id="KW-1185">Reference proteome</keyword>
<dbReference type="Proteomes" id="UP001152607">
    <property type="component" value="Unassembled WGS sequence"/>
</dbReference>
<accession>A0A9W4XFX8</accession>
<name>A0A9W4XFX8_9PLEO</name>
<evidence type="ECO:0000259" key="3">
    <source>
        <dbReference type="PROSITE" id="PS50304"/>
    </source>
</evidence>
<dbReference type="InterPro" id="IPR002999">
    <property type="entry name" value="Tudor"/>
</dbReference>
<protein>
    <recommendedName>
        <fullName evidence="3">Tudor domain-containing protein</fullName>
    </recommendedName>
</protein>
<evidence type="ECO:0000256" key="2">
    <source>
        <dbReference type="SAM" id="MobiDB-lite"/>
    </source>
</evidence>
<keyword evidence="1" id="KW-0175">Coiled coil</keyword>
<dbReference type="PROSITE" id="PS50304">
    <property type="entry name" value="TUDOR"/>
    <property type="match status" value="1"/>
</dbReference>
<feature type="compositionally biased region" description="Basic and acidic residues" evidence="2">
    <location>
        <begin position="289"/>
        <end position="303"/>
    </location>
</feature>
<feature type="domain" description="Tudor" evidence="3">
    <location>
        <begin position="117"/>
        <end position="178"/>
    </location>
</feature>
<dbReference type="OrthoDB" id="79171at2759"/>
<proteinExistence type="predicted"/>
<sequence>MSADIQQVKNRIGVVKNQVKDQEGQLAEWEEQLVNLKNIVKCGGYKPPDDIDLQGEIQNSIDEIKVILEPLYAELKDLHAKLPAPPGASAPKFDVEKHPVLKKMVEKTDAEPDTPVNFNTGDVVEAQWRDKQWYKAKIQQILGSRSAPKYLVKFIEYDDSMTVDRENVRAIPIKRKREPEPPAQPAAPVTSTPQVISGPVSLNPEVKKAKVELPVADDAPMPRRHNIPNRKTLDKTVNSWKTWNSKGVGKKIAQKDSMFRSSTNVGSRVGFTGSGNGMTESQKRVRYNAKADMDADEAAEKALKAAKKAASQPPPQSSYTKRERF</sequence>
<feature type="region of interest" description="Disordered" evidence="2">
    <location>
        <begin position="175"/>
        <end position="199"/>
    </location>
</feature>
<dbReference type="SUPFAM" id="SSF63748">
    <property type="entry name" value="Tudor/PWWP/MBT"/>
    <property type="match status" value="1"/>
</dbReference>
<dbReference type="AlphaFoldDB" id="A0A9W4XFX8"/>
<gene>
    <name evidence="4" type="ORF">PDIGIT_LOCUS3296</name>
</gene>
<feature type="coiled-coil region" evidence="1">
    <location>
        <begin position="5"/>
        <end position="39"/>
    </location>
</feature>